<comment type="caution">
    <text evidence="3">The sequence shown here is derived from an EMBL/GenBank/DDBJ whole genome shotgun (WGS) entry which is preliminary data.</text>
</comment>
<proteinExistence type="predicted"/>
<keyword evidence="4" id="KW-1185">Reference proteome</keyword>
<protein>
    <recommendedName>
        <fullName evidence="2">Ribosomal protein mS38 C-terminal domain-containing protein</fullName>
    </recommendedName>
</protein>
<dbReference type="Proteomes" id="UP001500831">
    <property type="component" value="Unassembled WGS sequence"/>
</dbReference>
<dbReference type="EMBL" id="BAAAVI010000016">
    <property type="protein sequence ID" value="GAA2867959.1"/>
    <property type="molecule type" value="Genomic_DNA"/>
</dbReference>
<name>A0ABP6IF95_9ACTN</name>
<accession>A0ABP6IF95</accession>
<evidence type="ECO:0000259" key="2">
    <source>
        <dbReference type="SMART" id="SM01155"/>
    </source>
</evidence>
<gene>
    <name evidence="3" type="ORF">GCM10010517_27650</name>
</gene>
<evidence type="ECO:0000313" key="3">
    <source>
        <dbReference type="EMBL" id="GAA2867959.1"/>
    </source>
</evidence>
<feature type="region of interest" description="Disordered" evidence="1">
    <location>
        <begin position="49"/>
        <end position="73"/>
    </location>
</feature>
<evidence type="ECO:0000313" key="4">
    <source>
        <dbReference type="Proteomes" id="UP001500831"/>
    </source>
</evidence>
<reference evidence="4" key="1">
    <citation type="journal article" date="2019" name="Int. J. Syst. Evol. Microbiol.">
        <title>The Global Catalogue of Microorganisms (GCM) 10K type strain sequencing project: providing services to taxonomists for standard genome sequencing and annotation.</title>
        <authorList>
            <consortium name="The Broad Institute Genomics Platform"/>
            <consortium name="The Broad Institute Genome Sequencing Center for Infectious Disease"/>
            <person name="Wu L."/>
            <person name="Ma J."/>
        </authorList>
    </citation>
    <scope>NUCLEOTIDE SEQUENCE [LARGE SCALE GENOMIC DNA]</scope>
    <source>
        <strain evidence="4">JCM 6242</strain>
    </source>
</reference>
<dbReference type="NCBIfam" id="NF047430">
    <property type="entry name" value="ribo_bS22"/>
    <property type="match status" value="1"/>
</dbReference>
<dbReference type="Pfam" id="PF08213">
    <property type="entry name" value="COX24_C"/>
    <property type="match status" value="1"/>
</dbReference>
<evidence type="ECO:0000256" key="1">
    <source>
        <dbReference type="SAM" id="MobiDB-lite"/>
    </source>
</evidence>
<organism evidence="3 4">
    <name type="scientific">Streptosporangium fragile</name>
    <dbReference type="NCBI Taxonomy" id="46186"/>
    <lineage>
        <taxon>Bacteria</taxon>
        <taxon>Bacillati</taxon>
        <taxon>Actinomycetota</taxon>
        <taxon>Actinomycetes</taxon>
        <taxon>Streptosporangiales</taxon>
        <taxon>Streptosporangiaceae</taxon>
        <taxon>Streptosporangium</taxon>
    </lineage>
</organism>
<sequence>MSSRARGAPGGDPPRIAGSLLCRCAFAYRFGNLGYQLPGGPVGSVIKKRRKRMAKKKHRKLLKKTRIQRRNKK</sequence>
<dbReference type="InterPro" id="IPR013177">
    <property type="entry name" value="Ribosomal_mS38_C"/>
</dbReference>
<feature type="domain" description="Ribosomal protein mS38 C-terminal" evidence="2">
    <location>
        <begin position="41"/>
        <end position="73"/>
    </location>
</feature>
<dbReference type="SMART" id="SM01155">
    <property type="entry name" value="DUF1713"/>
    <property type="match status" value="1"/>
</dbReference>